<dbReference type="SMART" id="SM00320">
    <property type="entry name" value="WD40"/>
    <property type="match status" value="7"/>
</dbReference>
<dbReference type="RefSeq" id="WP_110884720.1">
    <property type="nucleotide sequence ID" value="NZ_CVRL01000037.1"/>
</dbReference>
<evidence type="ECO:0000256" key="2">
    <source>
        <dbReference type="ARBA" id="ARBA00022617"/>
    </source>
</evidence>
<feature type="repeat" description="WD" evidence="6">
    <location>
        <begin position="105"/>
        <end position="136"/>
    </location>
</feature>
<dbReference type="EMBL" id="CVRL01000037">
    <property type="protein sequence ID" value="CRL12062.1"/>
    <property type="molecule type" value="Genomic_DNA"/>
</dbReference>
<dbReference type="Pfam" id="PF00400">
    <property type="entry name" value="WD40"/>
    <property type="match status" value="3"/>
</dbReference>
<keyword evidence="10" id="KW-1185">Reference proteome</keyword>
<evidence type="ECO:0000256" key="7">
    <source>
        <dbReference type="PROSITE-ProRule" id="PRU00433"/>
    </source>
</evidence>
<evidence type="ECO:0000256" key="3">
    <source>
        <dbReference type="ARBA" id="ARBA00022723"/>
    </source>
</evidence>
<dbReference type="InterPro" id="IPR002327">
    <property type="entry name" value="Cyt_c_1A/1B"/>
</dbReference>
<evidence type="ECO:0000256" key="6">
    <source>
        <dbReference type="PROSITE-ProRule" id="PRU00221"/>
    </source>
</evidence>
<evidence type="ECO:0000313" key="10">
    <source>
        <dbReference type="Proteomes" id="UP000043764"/>
    </source>
</evidence>
<evidence type="ECO:0000256" key="1">
    <source>
        <dbReference type="ARBA" id="ARBA00022448"/>
    </source>
</evidence>
<dbReference type="Proteomes" id="UP000043764">
    <property type="component" value="Unassembled WGS sequence"/>
</dbReference>
<reference evidence="10" key="1">
    <citation type="submission" date="2015-05" db="EMBL/GenBank/DDBJ databases">
        <authorList>
            <person name="Rodrigo-Torres Lidia"/>
            <person name="Arahal R.David."/>
        </authorList>
    </citation>
    <scope>NUCLEOTIDE SEQUENCE [LARGE SCALE GENOMIC DNA]</scope>
    <source>
        <strain evidence="10">CECT 7321</strain>
    </source>
</reference>
<dbReference type="PROSITE" id="PS51007">
    <property type="entry name" value="CYTC"/>
    <property type="match status" value="1"/>
</dbReference>
<dbReference type="PANTHER" id="PTHR19879">
    <property type="entry name" value="TRANSCRIPTION INITIATION FACTOR TFIID"/>
    <property type="match status" value="1"/>
</dbReference>
<dbReference type="InterPro" id="IPR036322">
    <property type="entry name" value="WD40_repeat_dom_sf"/>
</dbReference>
<dbReference type="GO" id="GO:0009055">
    <property type="term" value="F:electron transfer activity"/>
    <property type="evidence" value="ECO:0007669"/>
    <property type="project" value="InterPro"/>
</dbReference>
<evidence type="ECO:0000259" key="8">
    <source>
        <dbReference type="PROSITE" id="PS51007"/>
    </source>
</evidence>
<dbReference type="InterPro" id="IPR015943">
    <property type="entry name" value="WD40/YVTN_repeat-like_dom_sf"/>
</dbReference>
<dbReference type="PROSITE" id="PS50082">
    <property type="entry name" value="WD_REPEATS_2"/>
    <property type="match status" value="3"/>
</dbReference>
<keyword evidence="2 7" id="KW-0349">Heme</keyword>
<evidence type="ECO:0000313" key="9">
    <source>
        <dbReference type="EMBL" id="CRL12062.1"/>
    </source>
</evidence>
<dbReference type="PROSITE" id="PS50294">
    <property type="entry name" value="WD_REPEATS_REGION"/>
    <property type="match status" value="1"/>
</dbReference>
<keyword evidence="5 7" id="KW-0408">Iron</keyword>
<dbReference type="InterPro" id="IPR009056">
    <property type="entry name" value="Cyt_c-like_dom"/>
</dbReference>
<proteinExistence type="predicted"/>
<feature type="repeat" description="WD" evidence="6">
    <location>
        <begin position="67"/>
        <end position="97"/>
    </location>
</feature>
<feature type="repeat" description="WD" evidence="6">
    <location>
        <begin position="145"/>
        <end position="186"/>
    </location>
</feature>
<dbReference type="Gene3D" id="1.10.760.10">
    <property type="entry name" value="Cytochrome c-like domain"/>
    <property type="match status" value="1"/>
</dbReference>
<gene>
    <name evidence="9" type="ORF">NIT7321_02934</name>
</gene>
<dbReference type="InterPro" id="IPR001680">
    <property type="entry name" value="WD40_rpt"/>
</dbReference>
<feature type="domain" description="Cytochrome c" evidence="8">
    <location>
        <begin position="364"/>
        <end position="466"/>
    </location>
</feature>
<dbReference type="GO" id="GO:0046872">
    <property type="term" value="F:metal ion binding"/>
    <property type="evidence" value="ECO:0007669"/>
    <property type="project" value="UniProtKB-KW"/>
</dbReference>
<dbReference type="InterPro" id="IPR036909">
    <property type="entry name" value="Cyt_c-like_dom_sf"/>
</dbReference>
<dbReference type="PRINTS" id="PR00604">
    <property type="entry name" value="CYTCHRMECIAB"/>
</dbReference>
<protein>
    <submittedName>
        <fullName evidence="9">Cytochrome c2</fullName>
    </submittedName>
</protein>
<accession>A0A0H5D4D4</accession>
<dbReference type="STRING" id="481446.NIT7645_03539"/>
<dbReference type="Pfam" id="PF00034">
    <property type="entry name" value="Cytochrom_C"/>
    <property type="match status" value="1"/>
</dbReference>
<sequence length="470" mass="49965">MALRPLSCALRQPLSGGMAEVGRAALLSGLGLLWLGAAAMAQDNGGGTLTLPLPEGTAQEAAEFTTLKGHGGPVMALDVSPSGLVATGSFDNAAALWTGRAPQWLEAHEAAVTALAFVDAGRLATAGDDFALYLWQEGEAKAAPIGQHLGKVRALAVAPDQKFLASASWDGEIGLWPLGEGEARKIKVGSGINDVAIGTDGAVYAATMAGEILIFDQPDSPPQRLVQQGFGINQLIYDPAEKWIAYGAVDGATRVVHSETGAAIADFTLDRRPVLAMAHHSDSGLLAVGDGQGYIMVVDTKAWRIHSDFRASRQGPVWALAFSLDGQTIWAAGLDDVAYGWPVAVMGELEAEMAGNRSFLRDPETMSNGERQFMRKCSICHALTPDEGRKAGPSLHQVFGRKAGTLAGYRYSEILDGSDIIWDETTIDALFDLGPDHYIPGSKMPMQRITDPQDRLDLIAFMKRATKVEN</sequence>
<dbReference type="Gene3D" id="2.130.10.10">
    <property type="entry name" value="YVTN repeat-like/Quinoprotein amine dehydrogenase"/>
    <property type="match status" value="2"/>
</dbReference>
<keyword evidence="1" id="KW-0813">Transport</keyword>
<keyword evidence="4" id="KW-0249">Electron transport</keyword>
<keyword evidence="6" id="KW-0853">WD repeat</keyword>
<dbReference type="PANTHER" id="PTHR19879:SF9">
    <property type="entry name" value="TRANSCRIPTION INITIATION FACTOR TFIID SUBUNIT 5"/>
    <property type="match status" value="1"/>
</dbReference>
<dbReference type="GO" id="GO:0020037">
    <property type="term" value="F:heme binding"/>
    <property type="evidence" value="ECO:0007669"/>
    <property type="project" value="InterPro"/>
</dbReference>
<evidence type="ECO:0000256" key="4">
    <source>
        <dbReference type="ARBA" id="ARBA00022982"/>
    </source>
</evidence>
<dbReference type="SUPFAM" id="SSF46626">
    <property type="entry name" value="Cytochrome c"/>
    <property type="match status" value="1"/>
</dbReference>
<organism evidence="9 10">
    <name type="scientific">Phaeobacter italicus</name>
    <dbReference type="NCBI Taxonomy" id="481446"/>
    <lineage>
        <taxon>Bacteria</taxon>
        <taxon>Pseudomonadati</taxon>
        <taxon>Pseudomonadota</taxon>
        <taxon>Alphaproteobacteria</taxon>
        <taxon>Rhodobacterales</taxon>
        <taxon>Roseobacteraceae</taxon>
        <taxon>Phaeobacter</taxon>
    </lineage>
</organism>
<evidence type="ECO:0000256" key="5">
    <source>
        <dbReference type="ARBA" id="ARBA00023004"/>
    </source>
</evidence>
<dbReference type="SUPFAM" id="SSF50978">
    <property type="entry name" value="WD40 repeat-like"/>
    <property type="match status" value="1"/>
</dbReference>
<name>A0A0H5D4D4_9RHOB</name>
<dbReference type="AlphaFoldDB" id="A0A0H5D4D4"/>
<keyword evidence="3 7" id="KW-0479">Metal-binding</keyword>